<dbReference type="InParanoid" id="A0DHR4"/>
<dbReference type="Proteomes" id="UP000000600">
    <property type="component" value="Unassembled WGS sequence"/>
</dbReference>
<dbReference type="EMBL" id="CT868430">
    <property type="protein sequence ID" value="CAK82581.1"/>
    <property type="molecule type" value="Genomic_DNA"/>
</dbReference>
<evidence type="ECO:0000313" key="2">
    <source>
        <dbReference type="EMBL" id="CAK82581.1"/>
    </source>
</evidence>
<dbReference type="HOGENOM" id="CLU_1716793_0_0_1"/>
<reference evidence="2 3" key="1">
    <citation type="journal article" date="2006" name="Nature">
        <title>Global trends of whole-genome duplications revealed by the ciliate Paramecium tetraurelia.</title>
        <authorList>
            <consortium name="Genoscope"/>
            <person name="Aury J.-M."/>
            <person name="Jaillon O."/>
            <person name="Duret L."/>
            <person name="Noel B."/>
            <person name="Jubin C."/>
            <person name="Porcel B.M."/>
            <person name="Segurens B."/>
            <person name="Daubin V."/>
            <person name="Anthouard V."/>
            <person name="Aiach N."/>
            <person name="Arnaiz O."/>
            <person name="Billaut A."/>
            <person name="Beisson J."/>
            <person name="Blanc I."/>
            <person name="Bouhouche K."/>
            <person name="Camara F."/>
            <person name="Duharcourt S."/>
            <person name="Guigo R."/>
            <person name="Gogendeau D."/>
            <person name="Katinka M."/>
            <person name="Keller A.-M."/>
            <person name="Kissmehl R."/>
            <person name="Klotz C."/>
            <person name="Koll F."/>
            <person name="Le Moue A."/>
            <person name="Lepere C."/>
            <person name="Malinsky S."/>
            <person name="Nowacki M."/>
            <person name="Nowak J.K."/>
            <person name="Plattner H."/>
            <person name="Poulain J."/>
            <person name="Ruiz F."/>
            <person name="Serrano V."/>
            <person name="Zagulski M."/>
            <person name="Dessen P."/>
            <person name="Betermier M."/>
            <person name="Weissenbach J."/>
            <person name="Scarpelli C."/>
            <person name="Schachter V."/>
            <person name="Sperling L."/>
            <person name="Meyer E."/>
            <person name="Cohen J."/>
            <person name="Wincker P."/>
        </authorList>
    </citation>
    <scope>NUCLEOTIDE SEQUENCE [LARGE SCALE GENOMIC DNA]</scope>
    <source>
        <strain evidence="2 3">Stock d4-2</strain>
    </source>
</reference>
<accession>A0DHR4</accession>
<dbReference type="RefSeq" id="XP_001449978.1">
    <property type="nucleotide sequence ID" value="XM_001449941.1"/>
</dbReference>
<dbReference type="OrthoDB" id="298620at2759"/>
<dbReference type="AlphaFoldDB" id="A0DHR4"/>
<dbReference type="OMA" id="INQECSF"/>
<proteinExistence type="predicted"/>
<dbReference type="KEGG" id="ptm:GSPATT00016968001"/>
<gene>
    <name evidence="2" type="ORF">GSPATT00016968001</name>
</gene>
<protein>
    <submittedName>
        <fullName evidence="2">Uncharacterized protein</fullName>
    </submittedName>
</protein>
<keyword evidence="3" id="KW-1185">Reference proteome</keyword>
<dbReference type="GeneID" id="5035763"/>
<organism evidence="2 3">
    <name type="scientific">Paramecium tetraurelia</name>
    <dbReference type="NCBI Taxonomy" id="5888"/>
    <lineage>
        <taxon>Eukaryota</taxon>
        <taxon>Sar</taxon>
        <taxon>Alveolata</taxon>
        <taxon>Ciliophora</taxon>
        <taxon>Intramacronucleata</taxon>
        <taxon>Oligohymenophorea</taxon>
        <taxon>Peniculida</taxon>
        <taxon>Parameciidae</taxon>
        <taxon>Paramecium</taxon>
    </lineage>
</organism>
<sequence length="182" mass="21543">MNDESPNRSKSIEINLTKMLDRMKNNSFHMQKVCVGDLINKSQTHVIAKPIRQQMTPTPEEKENKELTFKPQINVLLYSKKKYPNYLNQTSFLERNEQWQKNKLQKQQETSKTYLEEKEKIINKECSFKPKITPHQSARLPRQQKQQPQPSTNSIKQQPVIPNITMQALQYELRKQLHGLQL</sequence>
<feature type="region of interest" description="Disordered" evidence="1">
    <location>
        <begin position="128"/>
        <end position="160"/>
    </location>
</feature>
<evidence type="ECO:0000313" key="3">
    <source>
        <dbReference type="Proteomes" id="UP000000600"/>
    </source>
</evidence>
<evidence type="ECO:0000256" key="1">
    <source>
        <dbReference type="SAM" id="MobiDB-lite"/>
    </source>
</evidence>
<feature type="compositionally biased region" description="Low complexity" evidence="1">
    <location>
        <begin position="141"/>
        <end position="150"/>
    </location>
</feature>
<name>A0DHR4_PARTE</name>